<dbReference type="EMBL" id="JAAQOM010000012">
    <property type="protein sequence ID" value="NIA55988.1"/>
    <property type="molecule type" value="Genomic_DNA"/>
</dbReference>
<protein>
    <submittedName>
        <fullName evidence="2">Uncharacterized protein</fullName>
    </submittedName>
</protein>
<evidence type="ECO:0000256" key="1">
    <source>
        <dbReference type="SAM" id="MobiDB-lite"/>
    </source>
</evidence>
<dbReference type="Proteomes" id="UP000716322">
    <property type="component" value="Unassembled WGS sequence"/>
</dbReference>
<gene>
    <name evidence="2" type="ORF">HAV22_20345</name>
</gene>
<accession>A0ABX0PEZ9</accession>
<reference evidence="2 3" key="1">
    <citation type="submission" date="2020-03" db="EMBL/GenBank/DDBJ databases">
        <title>Genome sequence of strain Massilia sp. TW-1.</title>
        <authorList>
            <person name="Chaudhary D.K."/>
        </authorList>
    </citation>
    <scope>NUCLEOTIDE SEQUENCE [LARGE SCALE GENOMIC DNA]</scope>
    <source>
        <strain evidence="2 3">TW-1</strain>
    </source>
</reference>
<evidence type="ECO:0000313" key="2">
    <source>
        <dbReference type="EMBL" id="NIA55988.1"/>
    </source>
</evidence>
<name>A0ABX0PEZ9_9BURK</name>
<sequence>MALVTQPDRRSGDRRTDGVTAKILRTMFTMRRRFGDAAAKNLLLRNGLEDELVDRVLAIPEERRTQRRRIHEAPPTSVDQHQPAIDDDGPVTLDVAGMAILHRLRFEADTGMHRMTIVECPAELQRFGLIQLDDDGKPVITAKGRQALKHFACVRALTSMQCGPDAPMMSEEIRIWLESNLFLQRIGNDYKVTELGRSWLEFNRSISHDRLPRQASGQPSVHRAEHSA</sequence>
<comment type="caution">
    <text evidence="2">The sequence shown here is derived from an EMBL/GenBank/DDBJ whole genome shotgun (WGS) entry which is preliminary data.</text>
</comment>
<dbReference type="RefSeq" id="WP_166861578.1">
    <property type="nucleotide sequence ID" value="NZ_JAAQOM010000012.1"/>
</dbReference>
<proteinExistence type="predicted"/>
<evidence type="ECO:0000313" key="3">
    <source>
        <dbReference type="Proteomes" id="UP000716322"/>
    </source>
</evidence>
<organism evidence="2 3">
    <name type="scientific">Telluria antibiotica</name>
    <dbReference type="NCBI Taxonomy" id="2717319"/>
    <lineage>
        <taxon>Bacteria</taxon>
        <taxon>Pseudomonadati</taxon>
        <taxon>Pseudomonadota</taxon>
        <taxon>Betaproteobacteria</taxon>
        <taxon>Burkholderiales</taxon>
        <taxon>Oxalobacteraceae</taxon>
        <taxon>Telluria group</taxon>
        <taxon>Telluria</taxon>
    </lineage>
</organism>
<keyword evidence="3" id="KW-1185">Reference proteome</keyword>
<feature type="region of interest" description="Disordered" evidence="1">
    <location>
        <begin position="66"/>
        <end position="88"/>
    </location>
</feature>